<proteinExistence type="predicted"/>
<evidence type="ECO:0000313" key="1">
    <source>
        <dbReference type="EMBL" id="QHU21988.1"/>
    </source>
</evidence>
<protein>
    <submittedName>
        <fullName evidence="1">Uncharacterized protein</fullName>
    </submittedName>
</protein>
<dbReference type="EMBL" id="MN740994">
    <property type="protein sequence ID" value="QHU21988.1"/>
    <property type="molecule type" value="Genomic_DNA"/>
</dbReference>
<name>A0A6C0L0B3_9ZZZZ</name>
<dbReference type="AlphaFoldDB" id="A0A6C0L0B3"/>
<organism evidence="1">
    <name type="scientific">viral metagenome</name>
    <dbReference type="NCBI Taxonomy" id="1070528"/>
    <lineage>
        <taxon>unclassified sequences</taxon>
        <taxon>metagenomes</taxon>
        <taxon>organismal metagenomes</taxon>
    </lineage>
</organism>
<reference evidence="1" key="1">
    <citation type="journal article" date="2020" name="Nature">
        <title>Giant virus diversity and host interactions through global metagenomics.</title>
        <authorList>
            <person name="Schulz F."/>
            <person name="Roux S."/>
            <person name="Paez-Espino D."/>
            <person name="Jungbluth S."/>
            <person name="Walsh D.A."/>
            <person name="Denef V.J."/>
            <person name="McMahon K.D."/>
            <person name="Konstantinidis K.T."/>
            <person name="Eloe-Fadrosh E.A."/>
            <person name="Kyrpides N.C."/>
            <person name="Woyke T."/>
        </authorList>
    </citation>
    <scope>NUCLEOTIDE SEQUENCE</scope>
    <source>
        <strain evidence="1">GVMAG-S-3300013286-35</strain>
    </source>
</reference>
<accession>A0A6C0L0B3</accession>
<sequence>MGRYAFFSTGFEYKFIFGIQSSTDIALYGKGFIDKNAGSCHEWAEADIPLLKEYLEEYVVDWNLYTKSTAGTYTLLEAMHDRELTHDIVLMCVIYHQLLYSCPLTVQYEL</sequence>